<dbReference type="Proteomes" id="UP001381693">
    <property type="component" value="Unassembled WGS sequence"/>
</dbReference>
<organism evidence="3 4">
    <name type="scientific">Halocaridina rubra</name>
    <name type="common">Hawaiian red shrimp</name>
    <dbReference type="NCBI Taxonomy" id="373956"/>
    <lineage>
        <taxon>Eukaryota</taxon>
        <taxon>Metazoa</taxon>
        <taxon>Ecdysozoa</taxon>
        <taxon>Arthropoda</taxon>
        <taxon>Crustacea</taxon>
        <taxon>Multicrustacea</taxon>
        <taxon>Malacostraca</taxon>
        <taxon>Eumalacostraca</taxon>
        <taxon>Eucarida</taxon>
        <taxon>Decapoda</taxon>
        <taxon>Pleocyemata</taxon>
        <taxon>Caridea</taxon>
        <taxon>Atyoidea</taxon>
        <taxon>Atyidae</taxon>
        <taxon>Halocaridina</taxon>
    </lineage>
</organism>
<reference evidence="3 4" key="1">
    <citation type="submission" date="2023-11" db="EMBL/GenBank/DDBJ databases">
        <title>Halocaridina rubra genome assembly.</title>
        <authorList>
            <person name="Smith C."/>
        </authorList>
    </citation>
    <scope>NUCLEOTIDE SEQUENCE [LARGE SCALE GENOMIC DNA]</scope>
    <source>
        <strain evidence="3">EP-1</strain>
        <tissue evidence="3">Whole</tissue>
    </source>
</reference>
<name>A0AAN8WL91_HALRR</name>
<feature type="region of interest" description="Disordered" evidence="1">
    <location>
        <begin position="348"/>
        <end position="410"/>
    </location>
</feature>
<feature type="compositionally biased region" description="Basic and acidic residues" evidence="1">
    <location>
        <begin position="401"/>
        <end position="410"/>
    </location>
</feature>
<dbReference type="EMBL" id="JAXCGZ010023568">
    <property type="protein sequence ID" value="KAK7007473.1"/>
    <property type="molecule type" value="Genomic_DNA"/>
</dbReference>
<feature type="region of interest" description="Disordered" evidence="1">
    <location>
        <begin position="1"/>
        <end position="36"/>
    </location>
</feature>
<comment type="caution">
    <text evidence="3">The sequence shown here is derived from an EMBL/GenBank/DDBJ whole genome shotgun (WGS) entry which is preliminary data.</text>
</comment>
<dbReference type="GO" id="GO:0003676">
    <property type="term" value="F:nucleic acid binding"/>
    <property type="evidence" value="ECO:0007669"/>
    <property type="project" value="InterPro"/>
</dbReference>
<accession>A0AAN8WL91</accession>
<gene>
    <name evidence="3" type="ORF">SK128_007278</name>
</gene>
<feature type="compositionally biased region" description="Basic and acidic residues" evidence="1">
    <location>
        <begin position="23"/>
        <end position="36"/>
    </location>
</feature>
<feature type="compositionally biased region" description="Polar residues" evidence="1">
    <location>
        <begin position="371"/>
        <end position="387"/>
    </location>
</feature>
<evidence type="ECO:0000313" key="3">
    <source>
        <dbReference type="EMBL" id="KAK7007473.1"/>
    </source>
</evidence>
<evidence type="ECO:0000256" key="1">
    <source>
        <dbReference type="SAM" id="MobiDB-lite"/>
    </source>
</evidence>
<protein>
    <recommendedName>
        <fullName evidence="2">DDE-1 domain-containing protein</fullName>
    </recommendedName>
</protein>
<dbReference type="InterPro" id="IPR004875">
    <property type="entry name" value="DDE_SF_endonuclease_dom"/>
</dbReference>
<dbReference type="Pfam" id="PF03184">
    <property type="entry name" value="DDE_1"/>
    <property type="match status" value="1"/>
</dbReference>
<dbReference type="AlphaFoldDB" id="A0AAN8WL91"/>
<sequence length="410" mass="45979">MEACALSPRDDGEGVTDNGTADGVRHGENGDPGVEVKQEYDEIIVKEEYEEDTIMGEDRVTKEFLMDTDFLGPESLEKTIAAENQSIKEEPLSPKCTCDEHVNQEIEEPLEHSAHSSLCTCDRLIKEEEMDIEEDYGFENDAEDALKATITDDKSEAAVHSAAEQRKDSSEQTSSKKCDFDVEAAKKFVKEMEGVMKAYSEHAVFNAAKTDIGLGLKFEVILCISSSGEKLRPATVVSKKDSDISPEDVKNLPVWYAETEDGTVTDEVFIQWYSEEFIPKVLEILKKKKLPLKALLLLDHPFSHLGNILQKFDKNFKVFFFPPKTSLLIEPLTHNPMLPELFPKYRMDSEPPKTPKSASVTSANDKHSVAKSKQSSETSVFKPSQEQEVAVSPPSRNSQHKITDYFTKKN</sequence>
<feature type="domain" description="DDE-1" evidence="2">
    <location>
        <begin position="220"/>
        <end position="333"/>
    </location>
</feature>
<evidence type="ECO:0000313" key="4">
    <source>
        <dbReference type="Proteomes" id="UP001381693"/>
    </source>
</evidence>
<proteinExistence type="predicted"/>
<feature type="region of interest" description="Disordered" evidence="1">
    <location>
        <begin position="156"/>
        <end position="175"/>
    </location>
</feature>
<evidence type="ECO:0000259" key="2">
    <source>
        <dbReference type="Pfam" id="PF03184"/>
    </source>
</evidence>
<keyword evidence="4" id="KW-1185">Reference proteome</keyword>